<dbReference type="InterPro" id="IPR050250">
    <property type="entry name" value="Macrolide_Exporter_MacB"/>
</dbReference>
<sequence>MIALDTLRRRWPSLVGTGLTLAVAVAVLTVCGLLLVSARPVLPARYAAASVLVRPVPPGDPEAFAEPRPWPVERADALVAGLSRLDGVRAAIPVHRFYAQLVRDGAPLGDARDAAGWSATALGGYRLVSGRAPSAAEVAVSSGLGLAPGETVTLLTAAGPQPVTVSGTVDGPGLWVADDVARAWTGGVPVIGLLTRDGAAAATVASAANPLVGGDGVVLHGDGRAVLEPVGDTRIRWIGMQVLTGLSALGAFVSVFIVASTFAFATRRRHRELALLRLLGAVPGQVRRMIHGEVLLLGLAGGALGMPIGLLAAAPFGDWLVRTGFEPPTFTLTYPWWLPLAAVAVGVLVAQAGAGAAARRAARVSPLDALREAALDDRPMGWGRWLAGCAALAIAVLSGVAASGADGANLGSYALYAAMALVTAAALLAPAVLPPAVRLLTAPFAGSRGATALLVRQHTRTAARRTASTAAPVLLSVAFAMLVGGMVQTTTAFYGLSKVTAAGAAAVVVPDGTPGLSDAAVTAARGRSALPTTLYDGPEPLPAVGIGTAEHALFTVATGDLSALARTPLDATPPAHELPAAVTSGFAERTGWVLGSGHPVSGPDGRERTLSVVAVVSGGPAPAEILLDRAAVRAMEPSALTPVVYTERLAASGPLAGLGARPLTAAAYAEAGSADDDRLVWVFTALLIGVSAGFGLLAVVNTMVMSTAARAGDLRVLRLSGATRRQVLGMLAAETSAVVVVGAGLGLGVALAALAAMARGLSTQLGVAVPMVVPWGTLAATVGVCLVLAVAAALPPAARRRSFSAE</sequence>
<dbReference type="EMBL" id="BONF01000010">
    <property type="protein sequence ID" value="GIF80555.1"/>
    <property type="molecule type" value="Genomic_DNA"/>
</dbReference>
<feature type="transmembrane region" description="Helical" evidence="7">
    <location>
        <begin position="336"/>
        <end position="361"/>
    </location>
</feature>
<feature type="transmembrane region" description="Helical" evidence="7">
    <location>
        <begin position="242"/>
        <end position="265"/>
    </location>
</feature>
<comment type="similarity">
    <text evidence="6">Belongs to the ABC-4 integral membrane protein family.</text>
</comment>
<feature type="transmembrane region" description="Helical" evidence="7">
    <location>
        <begin position="12"/>
        <end position="36"/>
    </location>
</feature>
<accession>A0A8J3NJL2</accession>
<evidence type="ECO:0000256" key="3">
    <source>
        <dbReference type="ARBA" id="ARBA00022692"/>
    </source>
</evidence>
<feature type="domain" description="ABC3 transporter permease C-terminal" evidence="8">
    <location>
        <begin position="246"/>
        <end position="366"/>
    </location>
</feature>
<evidence type="ECO:0000313" key="10">
    <source>
        <dbReference type="Proteomes" id="UP000601223"/>
    </source>
</evidence>
<evidence type="ECO:0000313" key="9">
    <source>
        <dbReference type="EMBL" id="GIF80555.1"/>
    </source>
</evidence>
<evidence type="ECO:0000256" key="5">
    <source>
        <dbReference type="ARBA" id="ARBA00023136"/>
    </source>
</evidence>
<reference evidence="9 10" key="1">
    <citation type="submission" date="2021-01" db="EMBL/GenBank/DDBJ databases">
        <title>Whole genome shotgun sequence of Catellatospora bangladeshensis NBRC 107357.</title>
        <authorList>
            <person name="Komaki H."/>
            <person name="Tamura T."/>
        </authorList>
    </citation>
    <scope>NUCLEOTIDE SEQUENCE [LARGE SCALE GENOMIC DNA]</scope>
    <source>
        <strain evidence="9 10">NBRC 107357</strain>
    </source>
</reference>
<dbReference type="RefSeq" id="WP_203744303.1">
    <property type="nucleotide sequence ID" value="NZ_BONF01000010.1"/>
</dbReference>
<keyword evidence="2" id="KW-1003">Cell membrane</keyword>
<evidence type="ECO:0000256" key="7">
    <source>
        <dbReference type="SAM" id="Phobius"/>
    </source>
</evidence>
<evidence type="ECO:0000259" key="8">
    <source>
        <dbReference type="Pfam" id="PF02687"/>
    </source>
</evidence>
<keyword evidence="4 7" id="KW-1133">Transmembrane helix</keyword>
<feature type="domain" description="ABC3 transporter permease C-terminal" evidence="8">
    <location>
        <begin position="687"/>
        <end position="803"/>
    </location>
</feature>
<comment type="caution">
    <text evidence="9">The sequence shown here is derived from an EMBL/GenBank/DDBJ whole genome shotgun (WGS) entry which is preliminary data.</text>
</comment>
<keyword evidence="10" id="KW-1185">Reference proteome</keyword>
<protein>
    <recommendedName>
        <fullName evidence="8">ABC3 transporter permease C-terminal domain-containing protein</fullName>
    </recommendedName>
</protein>
<feature type="transmembrane region" description="Helical" evidence="7">
    <location>
        <begin position="413"/>
        <end position="433"/>
    </location>
</feature>
<evidence type="ECO:0000256" key="2">
    <source>
        <dbReference type="ARBA" id="ARBA00022475"/>
    </source>
</evidence>
<dbReference type="Pfam" id="PF02687">
    <property type="entry name" value="FtsX"/>
    <property type="match status" value="2"/>
</dbReference>
<feature type="transmembrane region" description="Helical" evidence="7">
    <location>
        <begin position="679"/>
        <end position="706"/>
    </location>
</feature>
<name>A0A8J3NJL2_9ACTN</name>
<evidence type="ECO:0000256" key="6">
    <source>
        <dbReference type="ARBA" id="ARBA00038076"/>
    </source>
</evidence>
<keyword evidence="5 7" id="KW-0472">Membrane</keyword>
<feature type="transmembrane region" description="Helical" evidence="7">
    <location>
        <begin position="382"/>
        <end position="401"/>
    </location>
</feature>
<feature type="transmembrane region" description="Helical" evidence="7">
    <location>
        <begin position="466"/>
        <end position="487"/>
    </location>
</feature>
<keyword evidence="3 7" id="KW-0812">Transmembrane</keyword>
<evidence type="ECO:0000256" key="1">
    <source>
        <dbReference type="ARBA" id="ARBA00004651"/>
    </source>
</evidence>
<feature type="transmembrane region" description="Helical" evidence="7">
    <location>
        <begin position="294"/>
        <end position="316"/>
    </location>
</feature>
<evidence type="ECO:0000256" key="4">
    <source>
        <dbReference type="ARBA" id="ARBA00022989"/>
    </source>
</evidence>
<dbReference type="PANTHER" id="PTHR30572">
    <property type="entry name" value="MEMBRANE COMPONENT OF TRANSPORTER-RELATED"/>
    <property type="match status" value="1"/>
</dbReference>
<dbReference type="PANTHER" id="PTHR30572:SF4">
    <property type="entry name" value="ABC TRANSPORTER PERMEASE YTRF"/>
    <property type="match status" value="1"/>
</dbReference>
<dbReference type="Proteomes" id="UP000601223">
    <property type="component" value="Unassembled WGS sequence"/>
</dbReference>
<organism evidence="9 10">
    <name type="scientific">Catellatospora bangladeshensis</name>
    <dbReference type="NCBI Taxonomy" id="310355"/>
    <lineage>
        <taxon>Bacteria</taxon>
        <taxon>Bacillati</taxon>
        <taxon>Actinomycetota</taxon>
        <taxon>Actinomycetes</taxon>
        <taxon>Micromonosporales</taxon>
        <taxon>Micromonosporaceae</taxon>
        <taxon>Catellatospora</taxon>
    </lineage>
</organism>
<dbReference type="GO" id="GO:0005886">
    <property type="term" value="C:plasma membrane"/>
    <property type="evidence" value="ECO:0007669"/>
    <property type="project" value="UniProtKB-SubCell"/>
</dbReference>
<dbReference type="InterPro" id="IPR003838">
    <property type="entry name" value="ABC3_permease_C"/>
</dbReference>
<dbReference type="GO" id="GO:0022857">
    <property type="term" value="F:transmembrane transporter activity"/>
    <property type="evidence" value="ECO:0007669"/>
    <property type="project" value="TreeGrafter"/>
</dbReference>
<gene>
    <name evidence="9" type="ORF">Cba03nite_19040</name>
</gene>
<comment type="subcellular location">
    <subcellularLocation>
        <location evidence="1">Cell membrane</location>
        <topology evidence="1">Multi-pass membrane protein</topology>
    </subcellularLocation>
</comment>
<feature type="transmembrane region" description="Helical" evidence="7">
    <location>
        <begin position="775"/>
        <end position="794"/>
    </location>
</feature>
<feature type="transmembrane region" description="Helical" evidence="7">
    <location>
        <begin position="727"/>
        <end position="755"/>
    </location>
</feature>
<dbReference type="AlphaFoldDB" id="A0A8J3NJL2"/>
<proteinExistence type="inferred from homology"/>